<reference evidence="2 3" key="1">
    <citation type="submission" date="2024-05" db="EMBL/GenBank/DDBJ databases">
        <title>Genetic variation in Jamaican populations of the coffee berry borer (Hypothenemus hampei).</title>
        <authorList>
            <person name="Errbii M."/>
            <person name="Myrie A."/>
        </authorList>
    </citation>
    <scope>NUCLEOTIDE SEQUENCE [LARGE SCALE GENOMIC DNA]</scope>
    <source>
        <strain evidence="2">JA-Hopewell-2020-01-JO</strain>
        <tissue evidence="2">Whole body</tissue>
    </source>
</reference>
<dbReference type="AlphaFoldDB" id="A0ABD1E5S2"/>
<feature type="region of interest" description="Disordered" evidence="1">
    <location>
        <begin position="158"/>
        <end position="213"/>
    </location>
</feature>
<comment type="caution">
    <text evidence="2">The sequence shown here is derived from an EMBL/GenBank/DDBJ whole genome shotgun (WGS) entry which is preliminary data.</text>
</comment>
<organism evidence="2 3">
    <name type="scientific">Hypothenemus hampei</name>
    <name type="common">Coffee berry borer</name>
    <dbReference type="NCBI Taxonomy" id="57062"/>
    <lineage>
        <taxon>Eukaryota</taxon>
        <taxon>Metazoa</taxon>
        <taxon>Ecdysozoa</taxon>
        <taxon>Arthropoda</taxon>
        <taxon>Hexapoda</taxon>
        <taxon>Insecta</taxon>
        <taxon>Pterygota</taxon>
        <taxon>Neoptera</taxon>
        <taxon>Endopterygota</taxon>
        <taxon>Coleoptera</taxon>
        <taxon>Polyphaga</taxon>
        <taxon>Cucujiformia</taxon>
        <taxon>Curculionidae</taxon>
        <taxon>Scolytinae</taxon>
        <taxon>Hypothenemus</taxon>
    </lineage>
</organism>
<keyword evidence="3" id="KW-1185">Reference proteome</keyword>
<sequence length="257" mass="28644">MVRKRKISCHTQTDSQSSIPIVDLENIDMTPPKDTSTSSITIQNPSLMTGQAKVDISKAPKSYGVFSKPITNNQRANSTLTNSPKRKVHFSKPSPFCYKKRLLENYMRIPQAMSTPEEISGSGSGNIDLGTTGQKAENLEESLLGMTDIIIEPLVEPPINSHEEDGDQALVESDLKTQSTSKCENFEEEQAKEEKPNRGRDNQNQSSNKEGSNGKTILIRANFWLGPEMGLIKTQRGKTELIKQQVRNNYSTEIPQF</sequence>
<name>A0ABD1E5S2_HYPHA</name>
<evidence type="ECO:0000313" key="2">
    <source>
        <dbReference type="EMBL" id="KAL1489272.1"/>
    </source>
</evidence>
<accession>A0ABD1E5S2</accession>
<evidence type="ECO:0000256" key="1">
    <source>
        <dbReference type="SAM" id="MobiDB-lite"/>
    </source>
</evidence>
<feature type="compositionally biased region" description="Basic and acidic residues" evidence="1">
    <location>
        <begin position="192"/>
        <end position="201"/>
    </location>
</feature>
<proteinExistence type="predicted"/>
<protein>
    <submittedName>
        <fullName evidence="2">Uncharacterized protein</fullName>
    </submittedName>
</protein>
<dbReference type="EMBL" id="JBDJPC010000012">
    <property type="protein sequence ID" value="KAL1489272.1"/>
    <property type="molecule type" value="Genomic_DNA"/>
</dbReference>
<dbReference type="Proteomes" id="UP001566132">
    <property type="component" value="Unassembled WGS sequence"/>
</dbReference>
<gene>
    <name evidence="2" type="ORF">ABEB36_014202</name>
</gene>
<evidence type="ECO:0000313" key="3">
    <source>
        <dbReference type="Proteomes" id="UP001566132"/>
    </source>
</evidence>
<feature type="compositionally biased region" description="Polar residues" evidence="1">
    <location>
        <begin position="202"/>
        <end position="213"/>
    </location>
</feature>